<evidence type="ECO:0000259" key="4">
    <source>
        <dbReference type="PROSITE" id="PS51180"/>
    </source>
</evidence>
<dbReference type="PANTHER" id="PTHR40463:SF1">
    <property type="entry name" value="PH-RESPONSE REGULATOR PROTEIN PALC"/>
    <property type="match status" value="1"/>
</dbReference>
<dbReference type="InterPro" id="IPR038499">
    <property type="entry name" value="BRO1_sf"/>
</dbReference>
<evidence type="ECO:0000313" key="6">
    <source>
        <dbReference type="Proteomes" id="UP001213000"/>
    </source>
</evidence>
<accession>A0AAD5YK96</accession>
<dbReference type="PANTHER" id="PTHR40463">
    <property type="entry name" value="PH-RESPONSE REGULATOR PROTEIN PALC"/>
    <property type="match status" value="1"/>
</dbReference>
<dbReference type="GO" id="GO:0005886">
    <property type="term" value="C:plasma membrane"/>
    <property type="evidence" value="ECO:0007669"/>
    <property type="project" value="TreeGrafter"/>
</dbReference>
<protein>
    <recommendedName>
        <fullName evidence="2">pH-response regulator protein palC</fullName>
    </recommendedName>
</protein>
<evidence type="ECO:0000256" key="3">
    <source>
        <dbReference type="SAM" id="MobiDB-lite"/>
    </source>
</evidence>
<dbReference type="Proteomes" id="UP001213000">
    <property type="component" value="Unassembled WGS sequence"/>
</dbReference>
<evidence type="ECO:0000256" key="2">
    <source>
        <dbReference type="ARBA" id="ARBA00022193"/>
    </source>
</evidence>
<dbReference type="SMART" id="SM01041">
    <property type="entry name" value="BRO1"/>
    <property type="match status" value="1"/>
</dbReference>
<name>A0AAD5YK96_9AGAR</name>
<dbReference type="AlphaFoldDB" id="A0AAD5YK96"/>
<dbReference type="CDD" id="cd09245">
    <property type="entry name" value="BRO1_UmRIM23-like"/>
    <property type="match status" value="1"/>
</dbReference>
<feature type="compositionally biased region" description="Basic and acidic residues" evidence="3">
    <location>
        <begin position="465"/>
        <end position="476"/>
    </location>
</feature>
<dbReference type="InterPro" id="IPR037505">
    <property type="entry name" value="pH-resp_palC"/>
</dbReference>
<evidence type="ECO:0000313" key="5">
    <source>
        <dbReference type="EMBL" id="KAJ3553450.1"/>
    </source>
</evidence>
<reference evidence="5" key="1">
    <citation type="submission" date="2022-07" db="EMBL/GenBank/DDBJ databases">
        <title>Genome Sequence of Leucocoprinus birnbaumii.</title>
        <authorList>
            <person name="Buettner E."/>
        </authorList>
    </citation>
    <scope>NUCLEOTIDE SEQUENCE</scope>
    <source>
        <strain evidence="5">VT141</strain>
    </source>
</reference>
<evidence type="ECO:0000256" key="1">
    <source>
        <dbReference type="ARBA" id="ARBA00010997"/>
    </source>
</evidence>
<feature type="domain" description="BRO1" evidence="4">
    <location>
        <begin position="47"/>
        <end position="502"/>
    </location>
</feature>
<dbReference type="Pfam" id="PF03097">
    <property type="entry name" value="BRO1"/>
    <property type="match status" value="1"/>
</dbReference>
<dbReference type="PROSITE" id="PS51180">
    <property type="entry name" value="BRO1"/>
    <property type="match status" value="1"/>
</dbReference>
<feature type="region of interest" description="Disordered" evidence="3">
    <location>
        <begin position="465"/>
        <end position="502"/>
    </location>
</feature>
<comment type="similarity">
    <text evidence="1">Belongs to the palC family.</text>
</comment>
<dbReference type="EMBL" id="JANIEX010001912">
    <property type="protein sequence ID" value="KAJ3553450.1"/>
    <property type="molecule type" value="Genomic_DNA"/>
</dbReference>
<comment type="caution">
    <text evidence="5">The sequence shown here is derived from an EMBL/GenBank/DDBJ whole genome shotgun (WGS) entry which is preliminary data.</text>
</comment>
<dbReference type="InterPro" id="IPR004328">
    <property type="entry name" value="BRO1_dom"/>
</dbReference>
<dbReference type="GO" id="GO:0071467">
    <property type="term" value="P:cellular response to pH"/>
    <property type="evidence" value="ECO:0007669"/>
    <property type="project" value="InterPro"/>
</dbReference>
<gene>
    <name evidence="5" type="ORF">NP233_g12639</name>
</gene>
<dbReference type="Gene3D" id="1.25.40.280">
    <property type="entry name" value="alix/aip1 like domains"/>
    <property type="match status" value="1"/>
</dbReference>
<keyword evidence="6" id="KW-1185">Reference proteome</keyword>
<organism evidence="5 6">
    <name type="scientific">Leucocoprinus birnbaumii</name>
    <dbReference type="NCBI Taxonomy" id="56174"/>
    <lineage>
        <taxon>Eukaryota</taxon>
        <taxon>Fungi</taxon>
        <taxon>Dikarya</taxon>
        <taxon>Basidiomycota</taxon>
        <taxon>Agaricomycotina</taxon>
        <taxon>Agaricomycetes</taxon>
        <taxon>Agaricomycetidae</taxon>
        <taxon>Agaricales</taxon>
        <taxon>Agaricineae</taxon>
        <taxon>Agaricaceae</taxon>
        <taxon>Leucocoprinus</taxon>
    </lineage>
</organism>
<sequence>MAGKLGSQKVLSSNLGRLIFVDVVTLRILSDLINQTLSTAACLLLHAMYLYELPTTGAISFSDFCIDQSTDKIYSTRILEATEARANVRAALKASKRTEDGTKDYLSLTKKLEDYIPLIRGLINCVAHDDIGLKSEPLFSWRTTLSNTVLNNSPRLSVPGLYADLAFTLLTYAFTLSNLGHAIVQSVGPYERDRTIKKEQRERKDEQINVAFGFLCKASGVFSYIAEKLLPEWEVSRAGGLSGFTRPPDLKQEVNSALVKLSLADAQTLAIRKYLSKAAYDSNISPGPPLPASHPSPNLIAKLQLECESLYASAKSLANASGGSDISSELRKYLTDRITFHAALAHKWLGVDAGENGQLDQAGEAVGFLAWAKKDLEKLKDNNMLHFGKGEREKAKKTEIAEELESTTTYYKYYKKANDSLHFQPVPTQAELQSRISTGRAAVEIRPYSPPAPTFGPGSVEDLRRQAQLLELKDQESPESPPPPSTATSPPTGNYAGAGSYF</sequence>
<proteinExistence type="inferred from homology"/>